<dbReference type="InterPro" id="IPR035919">
    <property type="entry name" value="EAL_sf"/>
</dbReference>
<dbReference type="Pfam" id="PF08668">
    <property type="entry name" value="HDOD"/>
    <property type="match status" value="1"/>
</dbReference>
<dbReference type="Gene3D" id="3.20.20.450">
    <property type="entry name" value="EAL domain"/>
    <property type="match status" value="1"/>
</dbReference>
<dbReference type="PANTHER" id="PTHR33525">
    <property type="match status" value="1"/>
</dbReference>
<keyword evidence="4" id="KW-1185">Reference proteome</keyword>
<dbReference type="EMBL" id="CP043420">
    <property type="protein sequence ID" value="QEL10147.1"/>
    <property type="molecule type" value="Genomic_DNA"/>
</dbReference>
<dbReference type="InterPro" id="IPR052340">
    <property type="entry name" value="RNase_Y/CdgJ"/>
</dbReference>
<organism evidence="3 4">
    <name type="scientific">Kushneria phosphatilytica</name>
    <dbReference type="NCBI Taxonomy" id="657387"/>
    <lineage>
        <taxon>Bacteria</taxon>
        <taxon>Pseudomonadati</taxon>
        <taxon>Pseudomonadota</taxon>
        <taxon>Gammaproteobacteria</taxon>
        <taxon>Oceanospirillales</taxon>
        <taxon>Halomonadaceae</taxon>
        <taxon>Kushneria</taxon>
    </lineage>
</organism>
<dbReference type="Gene3D" id="1.10.3210.10">
    <property type="entry name" value="Hypothetical protein af1432"/>
    <property type="match status" value="1"/>
</dbReference>
<evidence type="ECO:0000313" key="3">
    <source>
        <dbReference type="EMBL" id="QEL10147.1"/>
    </source>
</evidence>
<dbReference type="InterPro" id="IPR001633">
    <property type="entry name" value="EAL_dom"/>
</dbReference>
<dbReference type="PROSITE" id="PS51833">
    <property type="entry name" value="HDOD"/>
    <property type="match status" value="1"/>
</dbReference>
<dbReference type="PANTHER" id="PTHR33525:SF4">
    <property type="entry name" value="CYCLIC DI-GMP PHOSPHODIESTERASE CDGJ"/>
    <property type="match status" value="1"/>
</dbReference>
<dbReference type="SUPFAM" id="SSF141868">
    <property type="entry name" value="EAL domain-like"/>
    <property type="match status" value="1"/>
</dbReference>
<name>A0A5C0ZWZ3_9GAMM</name>
<proteinExistence type="predicted"/>
<evidence type="ECO:0000259" key="2">
    <source>
        <dbReference type="PROSITE" id="PS51833"/>
    </source>
</evidence>
<reference evidence="3 4" key="1">
    <citation type="submission" date="2019-08" db="EMBL/GenBank/DDBJ databases">
        <title>Complete genome sequence of Kushneria sp. YCWA18, a halophilic phosphate-solubilizing bacterium isolated from Daqiao saltern in China.</title>
        <authorList>
            <person name="Du G.-X."/>
            <person name="Qu L.-Y."/>
        </authorList>
    </citation>
    <scope>NUCLEOTIDE SEQUENCE [LARGE SCALE GENOMIC DNA]</scope>
    <source>
        <strain evidence="3 4">YCWA18</strain>
    </source>
</reference>
<dbReference type="PROSITE" id="PS50883">
    <property type="entry name" value="EAL"/>
    <property type="match status" value="1"/>
</dbReference>
<dbReference type="InterPro" id="IPR013976">
    <property type="entry name" value="HDOD"/>
</dbReference>
<sequence length="424" mass="47525">MTPIPRISIRPGPGREVMTDTIRRGVLYARQPIYDRRLELAGFELLFRPVDSSAPALAELDGDRATSQVLLNAFTATDIGEVCEGRPAFVNFTADTLCHHIPFDPATIVIEVLETVVPSASTIAALQALHRHGYTIALDDYVLTDSSHPFLPWADIVKLEYPAYDADTLEATVARLHRYNPRLRVLAEKIERHQDFQYCRDIGCDLFQGYFLARPEPVHGDIMPINRISALTVLAELNRPQLGLHEMTHLIRNDPFLSLRLLRLARSALHQRGRPVTSLESAVLSLGLQRIRGLASLLVLSRLDDKPHALQRLAILRGHFCQQLAEHVPGVARMGFTVGLFSCLDGLFDQPLSDIVDQVPLHEDIRMALLEGRGPLGLILETAIHFEQDRWSRIDWQALDALKLNTIAVANAYDRAITLLNHEL</sequence>
<feature type="domain" description="HDOD" evidence="2">
    <location>
        <begin position="223"/>
        <end position="407"/>
    </location>
</feature>
<feature type="domain" description="EAL" evidence="1">
    <location>
        <begin position="1"/>
        <end position="229"/>
    </location>
</feature>
<gene>
    <name evidence="3" type="ORF">FY550_02695</name>
</gene>
<evidence type="ECO:0000259" key="1">
    <source>
        <dbReference type="PROSITE" id="PS50883"/>
    </source>
</evidence>
<evidence type="ECO:0000313" key="4">
    <source>
        <dbReference type="Proteomes" id="UP000322553"/>
    </source>
</evidence>
<protein>
    <submittedName>
        <fullName evidence="3">HDOD domain-containing protein</fullName>
    </submittedName>
</protein>
<dbReference type="KEGG" id="kuy:FY550_02695"/>
<dbReference type="SMART" id="SM00052">
    <property type="entry name" value="EAL"/>
    <property type="match status" value="1"/>
</dbReference>
<dbReference type="InterPro" id="IPR014408">
    <property type="entry name" value="dGMP_Pdiesterase_EAL/HD-GYP"/>
</dbReference>
<dbReference type="Pfam" id="PF00563">
    <property type="entry name" value="EAL"/>
    <property type="match status" value="1"/>
</dbReference>
<dbReference type="Proteomes" id="UP000322553">
    <property type="component" value="Chromosome"/>
</dbReference>
<dbReference type="SUPFAM" id="SSF109604">
    <property type="entry name" value="HD-domain/PDEase-like"/>
    <property type="match status" value="1"/>
</dbReference>
<accession>A0A5C0ZWZ3</accession>
<dbReference type="PIRSF" id="PIRSF003180">
    <property type="entry name" value="DiGMPpdiest_YuxH"/>
    <property type="match status" value="1"/>
</dbReference>
<dbReference type="AlphaFoldDB" id="A0A5C0ZWZ3"/>
<dbReference type="OrthoDB" id="9804751at2"/>